<evidence type="ECO:0000256" key="1">
    <source>
        <dbReference type="SAM" id="Phobius"/>
    </source>
</evidence>
<dbReference type="EMBL" id="JBBBZM010000131">
    <property type="protein sequence ID" value="KAL0633276.1"/>
    <property type="molecule type" value="Genomic_DNA"/>
</dbReference>
<keyword evidence="1" id="KW-0472">Membrane</keyword>
<dbReference type="Proteomes" id="UP001447188">
    <property type="component" value="Unassembled WGS sequence"/>
</dbReference>
<reference evidence="2 3" key="1">
    <citation type="submission" date="2024-02" db="EMBL/GenBank/DDBJ databases">
        <title>Discinaceae phylogenomics.</title>
        <authorList>
            <person name="Dirks A.C."/>
            <person name="James T.Y."/>
        </authorList>
    </citation>
    <scope>NUCLEOTIDE SEQUENCE [LARGE SCALE GENOMIC DNA]</scope>
    <source>
        <strain evidence="2 3">ACD0624</strain>
    </source>
</reference>
<evidence type="ECO:0000313" key="3">
    <source>
        <dbReference type="Proteomes" id="UP001447188"/>
    </source>
</evidence>
<name>A0ABR3GBD4_9PEZI</name>
<feature type="transmembrane region" description="Helical" evidence="1">
    <location>
        <begin position="31"/>
        <end position="49"/>
    </location>
</feature>
<keyword evidence="1" id="KW-0812">Transmembrane</keyword>
<protein>
    <submittedName>
        <fullName evidence="2">Uncharacterized protein</fullName>
    </submittedName>
</protein>
<sequence>MESAASMKSEIRSQAWAGMGIRFIRNETRKFLYWLLVVLYLVIGGFSAWTEDFPGQIRKPVAVWGYDIGIHVLEFVLEIGHGWCRRRWPVHARGLQIVSGLTGLAGRVGRAFLIAATVQRITPVVTDRDGFNAVGPGVVQGVKWAFGLMALPSTDIPLTGPGEPFESFRSTGQGLNHAERRALLAVVQSSPIHHETLSQYYLQNQHNPQPFPALA</sequence>
<evidence type="ECO:0000313" key="2">
    <source>
        <dbReference type="EMBL" id="KAL0633276.1"/>
    </source>
</evidence>
<accession>A0ABR3GBD4</accession>
<keyword evidence="3" id="KW-1185">Reference proteome</keyword>
<proteinExistence type="predicted"/>
<gene>
    <name evidence="2" type="ORF">Q9L58_007829</name>
</gene>
<comment type="caution">
    <text evidence="2">The sequence shown here is derived from an EMBL/GenBank/DDBJ whole genome shotgun (WGS) entry which is preliminary data.</text>
</comment>
<keyword evidence="1" id="KW-1133">Transmembrane helix</keyword>
<organism evidence="2 3">
    <name type="scientific">Discina gigas</name>
    <dbReference type="NCBI Taxonomy" id="1032678"/>
    <lineage>
        <taxon>Eukaryota</taxon>
        <taxon>Fungi</taxon>
        <taxon>Dikarya</taxon>
        <taxon>Ascomycota</taxon>
        <taxon>Pezizomycotina</taxon>
        <taxon>Pezizomycetes</taxon>
        <taxon>Pezizales</taxon>
        <taxon>Discinaceae</taxon>
        <taxon>Discina</taxon>
    </lineage>
</organism>